<gene>
    <name evidence="1" type="ORF">D3Z33_15000</name>
</gene>
<dbReference type="EMBL" id="QXXA01000023">
    <property type="protein sequence ID" value="NBI08165.1"/>
    <property type="molecule type" value="Genomic_DNA"/>
</dbReference>
<dbReference type="AlphaFoldDB" id="A0A845R0D0"/>
<accession>A0A845R0D0</accession>
<dbReference type="PROSITE" id="PS51257">
    <property type="entry name" value="PROKAR_LIPOPROTEIN"/>
    <property type="match status" value="1"/>
</dbReference>
<reference evidence="1 2" key="1">
    <citation type="submission" date="2018-08" db="EMBL/GenBank/DDBJ databases">
        <title>Murine metabolic-syndrome-specific gut microbial biobank.</title>
        <authorList>
            <person name="Liu C."/>
        </authorList>
    </citation>
    <scope>NUCLEOTIDE SEQUENCE [LARGE SCALE GENOMIC DNA]</scope>
    <source>
        <strain evidence="1 2">583</strain>
    </source>
</reference>
<comment type="caution">
    <text evidence="1">The sequence shown here is derived from an EMBL/GenBank/DDBJ whole genome shotgun (WGS) entry which is preliminary data.</text>
</comment>
<keyword evidence="2" id="KW-1185">Reference proteome</keyword>
<protein>
    <recommendedName>
        <fullName evidence="3">Lipoprotein</fullName>
    </recommendedName>
</protein>
<evidence type="ECO:0008006" key="3">
    <source>
        <dbReference type="Google" id="ProtNLM"/>
    </source>
</evidence>
<dbReference type="RefSeq" id="WP_160198631.1">
    <property type="nucleotide sequence ID" value="NZ_QXXA01000023.1"/>
</dbReference>
<sequence>MGKNILIFILLLVILGGCSFNGDKTVDSSIPFKEGAIFSTESFLTYSVRGDYKEGKNYFLQLSVNVPAKDGNFTKKVLKGAEFKAEENTKILSDSILVEDIKDMISQNDDYDIKNLKDEWKNFDYTVDLYNMKNGNLENGSGITKKIK</sequence>
<evidence type="ECO:0000313" key="1">
    <source>
        <dbReference type="EMBL" id="NBI08165.1"/>
    </source>
</evidence>
<organism evidence="1 2">
    <name type="scientific">Senegalia massiliensis</name>
    <dbReference type="NCBI Taxonomy" id="1720316"/>
    <lineage>
        <taxon>Bacteria</taxon>
        <taxon>Bacillati</taxon>
        <taxon>Bacillota</taxon>
        <taxon>Clostridia</taxon>
        <taxon>Eubacteriales</taxon>
        <taxon>Clostridiaceae</taxon>
        <taxon>Senegalia</taxon>
    </lineage>
</organism>
<evidence type="ECO:0000313" key="2">
    <source>
        <dbReference type="Proteomes" id="UP000467132"/>
    </source>
</evidence>
<name>A0A845R0D0_9CLOT</name>
<proteinExistence type="predicted"/>
<dbReference type="Proteomes" id="UP000467132">
    <property type="component" value="Unassembled WGS sequence"/>
</dbReference>